<reference evidence="1 2" key="1">
    <citation type="submission" date="2024-05" db="EMBL/GenBank/DDBJ databases">
        <title>Genome sequencing and assembly of Indian major carp, Cirrhinus mrigala (Hamilton, 1822).</title>
        <authorList>
            <person name="Mohindra V."/>
            <person name="Chowdhury L.M."/>
            <person name="Lal K."/>
            <person name="Jena J.K."/>
        </authorList>
    </citation>
    <scope>NUCLEOTIDE SEQUENCE [LARGE SCALE GENOMIC DNA]</scope>
    <source>
        <strain evidence="1">CM1030</strain>
        <tissue evidence="1">Blood</tissue>
    </source>
</reference>
<comment type="caution">
    <text evidence="1">The sequence shown here is derived from an EMBL/GenBank/DDBJ whole genome shotgun (WGS) entry which is preliminary data.</text>
</comment>
<evidence type="ECO:0000313" key="1">
    <source>
        <dbReference type="EMBL" id="KAL0182822.1"/>
    </source>
</evidence>
<gene>
    <name evidence="1" type="ORF">M9458_022197</name>
</gene>
<dbReference type="EMBL" id="JAMKFB020000010">
    <property type="protein sequence ID" value="KAL0182822.1"/>
    <property type="molecule type" value="Genomic_DNA"/>
</dbReference>
<accession>A0ABD0Q9E9</accession>
<feature type="non-terminal residue" evidence="1">
    <location>
        <position position="69"/>
    </location>
</feature>
<dbReference type="AlphaFoldDB" id="A0ABD0Q9E9"/>
<organism evidence="1 2">
    <name type="scientific">Cirrhinus mrigala</name>
    <name type="common">Mrigala</name>
    <dbReference type="NCBI Taxonomy" id="683832"/>
    <lineage>
        <taxon>Eukaryota</taxon>
        <taxon>Metazoa</taxon>
        <taxon>Chordata</taxon>
        <taxon>Craniata</taxon>
        <taxon>Vertebrata</taxon>
        <taxon>Euteleostomi</taxon>
        <taxon>Actinopterygii</taxon>
        <taxon>Neopterygii</taxon>
        <taxon>Teleostei</taxon>
        <taxon>Ostariophysi</taxon>
        <taxon>Cypriniformes</taxon>
        <taxon>Cyprinidae</taxon>
        <taxon>Labeoninae</taxon>
        <taxon>Labeonini</taxon>
        <taxon>Cirrhinus</taxon>
    </lineage>
</organism>
<name>A0ABD0Q9E9_CIRMR</name>
<protein>
    <recommendedName>
        <fullName evidence="3">Kazal-like domain-containing protein</fullName>
    </recommendedName>
</protein>
<sequence>MFQIALYIWEEGRGPALTAVNEFCSEPHSSSSTGDCATTVNTYSSACVSTIRANAPPTIVQRDLYKLSA</sequence>
<keyword evidence="2" id="KW-1185">Reference proteome</keyword>
<dbReference type="Proteomes" id="UP001529510">
    <property type="component" value="Unassembled WGS sequence"/>
</dbReference>
<evidence type="ECO:0008006" key="3">
    <source>
        <dbReference type="Google" id="ProtNLM"/>
    </source>
</evidence>
<proteinExistence type="predicted"/>
<evidence type="ECO:0000313" key="2">
    <source>
        <dbReference type="Proteomes" id="UP001529510"/>
    </source>
</evidence>